<dbReference type="InterPro" id="IPR025375">
    <property type="entry name" value="DUF4365"/>
</dbReference>
<dbReference type="EMBL" id="CP060783">
    <property type="protein sequence ID" value="QNP48643.1"/>
    <property type="molecule type" value="Genomic_DNA"/>
</dbReference>
<dbReference type="Proteomes" id="UP000516028">
    <property type="component" value="Chromosome"/>
</dbReference>
<evidence type="ECO:0000259" key="2">
    <source>
        <dbReference type="Pfam" id="PF14280"/>
    </source>
</evidence>
<feature type="domain" description="DUF4365" evidence="2">
    <location>
        <begin position="19"/>
        <end position="118"/>
    </location>
</feature>
<reference evidence="3 4" key="1">
    <citation type="submission" date="2020-08" db="EMBL/GenBank/DDBJ databases">
        <title>Genome sequence of Diaphorobacter aerolatus KACC 16536T.</title>
        <authorList>
            <person name="Hyun D.-W."/>
            <person name="Bae J.-W."/>
        </authorList>
    </citation>
    <scope>NUCLEOTIDE SEQUENCE [LARGE SCALE GENOMIC DNA]</scope>
    <source>
        <strain evidence="3 4">KACC 16536</strain>
    </source>
</reference>
<feature type="region of interest" description="Disordered" evidence="1">
    <location>
        <begin position="1"/>
        <end position="20"/>
    </location>
</feature>
<keyword evidence="4" id="KW-1185">Reference proteome</keyword>
<dbReference type="KEGG" id="daer:H9K75_22735"/>
<dbReference type="RefSeq" id="WP_187724237.1">
    <property type="nucleotide sequence ID" value="NZ_CP060783.1"/>
</dbReference>
<sequence>MSDERAYPQHSETQDKEERSKRLLEQLAPTSWQIRPITERDVGIDGEAEIRVNNRYTGLFFKYQLKSTDSIEWSMVGSSRSSAIKSSTANYWLGLEIPVFLFQADLVEGAIYFRAVGAELRRRFGEFQDQKTLSIELSRELRLGRWDAAEAFDAAFRWERALPRLAALAERFLLGLEASAIFLEISQGRDFHMEADESLREQIRVHYETHVELRALLGLPSVEPYDDLITRLERELGSSGGSMSTR</sequence>
<gene>
    <name evidence="3" type="ORF">H9K75_22735</name>
</gene>
<dbReference type="Pfam" id="PF14280">
    <property type="entry name" value="DUF4365"/>
    <property type="match status" value="1"/>
</dbReference>
<evidence type="ECO:0000313" key="3">
    <source>
        <dbReference type="EMBL" id="QNP48643.1"/>
    </source>
</evidence>
<organism evidence="3 4">
    <name type="scientific">Diaphorobacter aerolatus</name>
    <dbReference type="NCBI Taxonomy" id="1288495"/>
    <lineage>
        <taxon>Bacteria</taxon>
        <taxon>Pseudomonadati</taxon>
        <taxon>Pseudomonadota</taxon>
        <taxon>Betaproteobacteria</taxon>
        <taxon>Burkholderiales</taxon>
        <taxon>Comamonadaceae</taxon>
        <taxon>Diaphorobacter</taxon>
    </lineage>
</organism>
<evidence type="ECO:0000313" key="4">
    <source>
        <dbReference type="Proteomes" id="UP000516028"/>
    </source>
</evidence>
<proteinExistence type="predicted"/>
<name>A0A7H0GK27_9BURK</name>
<evidence type="ECO:0000256" key="1">
    <source>
        <dbReference type="SAM" id="MobiDB-lite"/>
    </source>
</evidence>
<dbReference type="AlphaFoldDB" id="A0A7H0GK27"/>
<protein>
    <submittedName>
        <fullName evidence="3">DUF4365 domain-containing protein</fullName>
    </submittedName>
</protein>
<accession>A0A7H0GK27</accession>